<dbReference type="EMBL" id="CP037426">
    <property type="protein sequence ID" value="QGT16310.1"/>
    <property type="molecule type" value="Genomic_DNA"/>
</dbReference>
<dbReference type="SUPFAM" id="SSF53098">
    <property type="entry name" value="Ribonuclease H-like"/>
    <property type="match status" value="1"/>
</dbReference>
<accession>A0A6I6CHM6</accession>
<evidence type="ECO:0000313" key="2">
    <source>
        <dbReference type="EMBL" id="QGT16310.1"/>
    </source>
</evidence>
<dbReference type="InterPro" id="IPR001584">
    <property type="entry name" value="Integrase_cat-core"/>
</dbReference>
<evidence type="ECO:0000313" key="3">
    <source>
        <dbReference type="Proteomes" id="UP000422744"/>
    </source>
</evidence>
<sequence>MNHKGCCYDNSVVESFFSSLKRELPIDTSRHSKQHIKTAIFEYIEIFYNKQRHY</sequence>
<feature type="domain" description="Integrase catalytic" evidence="1">
    <location>
        <begin position="14"/>
        <end position="52"/>
    </location>
</feature>
<dbReference type="PANTHER" id="PTHR46889:SF4">
    <property type="entry name" value="TRANSPOSASE INSO FOR INSERTION SEQUENCE ELEMENT IS911B-RELATED"/>
    <property type="match status" value="1"/>
</dbReference>
<dbReference type="GO" id="GO:0015074">
    <property type="term" value="P:DNA integration"/>
    <property type="evidence" value="ECO:0007669"/>
    <property type="project" value="InterPro"/>
</dbReference>
<reference evidence="2 3" key="1">
    <citation type="submission" date="2019-03" db="EMBL/GenBank/DDBJ databases">
        <title>Wolbachia endosymbiont of Haematobia irritans wIrr.</title>
        <authorList>
            <person name="Parry R.H."/>
            <person name="Asgari S."/>
        </authorList>
    </citation>
    <scope>NUCLEOTIDE SEQUENCE [LARGE SCALE GENOMIC DNA]</scope>
    <source>
        <strain evidence="3">wIrr</strain>
    </source>
</reference>
<gene>
    <name evidence="2" type="ORF">E0495_03485</name>
</gene>
<evidence type="ECO:0000259" key="1">
    <source>
        <dbReference type="Pfam" id="PF13333"/>
    </source>
</evidence>
<name>A0A6I6CHM6_WOLPI</name>
<dbReference type="InterPro" id="IPR012337">
    <property type="entry name" value="RNaseH-like_sf"/>
</dbReference>
<dbReference type="RefSeq" id="WP_151807939.1">
    <property type="nucleotide sequence ID" value="NZ_AP028950.1"/>
</dbReference>
<dbReference type="PANTHER" id="PTHR46889">
    <property type="entry name" value="TRANSPOSASE INSF FOR INSERTION SEQUENCE IS3B-RELATED"/>
    <property type="match status" value="1"/>
</dbReference>
<organism evidence="2 3">
    <name type="scientific">Wolbachia pipientis</name>
    <dbReference type="NCBI Taxonomy" id="955"/>
    <lineage>
        <taxon>Bacteria</taxon>
        <taxon>Pseudomonadati</taxon>
        <taxon>Pseudomonadota</taxon>
        <taxon>Alphaproteobacteria</taxon>
        <taxon>Rickettsiales</taxon>
        <taxon>Anaplasmataceae</taxon>
        <taxon>Wolbachieae</taxon>
        <taxon>Wolbachia</taxon>
    </lineage>
</organism>
<dbReference type="AlphaFoldDB" id="A0A6I6CHM6"/>
<dbReference type="Pfam" id="PF13333">
    <property type="entry name" value="rve_2"/>
    <property type="match status" value="1"/>
</dbReference>
<proteinExistence type="predicted"/>
<dbReference type="Proteomes" id="UP000422744">
    <property type="component" value="Chromosome"/>
</dbReference>
<dbReference type="InterPro" id="IPR050900">
    <property type="entry name" value="Transposase_IS3/IS150/IS904"/>
</dbReference>
<protein>
    <recommendedName>
        <fullName evidence="1">Integrase catalytic domain-containing protein</fullName>
    </recommendedName>
</protein>